<dbReference type="RefSeq" id="NP_001326985.1">
    <property type="nucleotide sequence ID" value="NM_001339029.1"/>
</dbReference>
<accession>A0A654FDS4</accession>
<dbReference type="EMBL" id="CACSHJ010000089">
    <property type="protein sequence ID" value="CAA0384130.1"/>
    <property type="molecule type" value="Genomic_DNA"/>
</dbReference>
<dbReference type="RefSeq" id="NP_001319667.1">
    <property type="nucleotide sequence ID" value="NM_001339028.1"/>
</dbReference>
<dbReference type="AlphaFoldDB" id="A0A654FDS4"/>
<evidence type="ECO:0000256" key="1">
    <source>
        <dbReference type="SAM" id="MobiDB-lite"/>
    </source>
</evidence>
<dbReference type="Proteomes" id="UP000426265">
    <property type="component" value="Unassembled WGS sequence"/>
</dbReference>
<proteinExistence type="predicted"/>
<evidence type="ECO:0000313" key="6">
    <source>
        <dbReference type="Proteomes" id="UP000434276"/>
    </source>
</evidence>
<evidence type="ECO:0000313" key="3">
    <source>
        <dbReference type="EMBL" id="CAA0384130.1"/>
    </source>
</evidence>
<dbReference type="ExpressionAtlas" id="A0A654FDS4">
    <property type="expression patterns" value="baseline and differential"/>
</dbReference>
<gene>
    <name evidence="2" type="ordered locus">At3g29633</name>
    <name evidence="4" type="ORF">AN1_LOCUS14477</name>
    <name evidence="3" type="ORF">C24_LOCUS14323</name>
</gene>
<reference evidence="4 5" key="1">
    <citation type="submission" date="2019-11" db="EMBL/GenBank/DDBJ databases">
        <authorList>
            <person name="Jiao W.-B."/>
            <person name="Schneeberger K."/>
        </authorList>
    </citation>
    <scope>NUCLEOTIDE SEQUENCE [LARGE SCALE GENOMIC DNA]</scope>
    <source>
        <strain evidence="5">cv. An-1</strain>
        <strain evidence="6">cv. C24</strain>
    </source>
</reference>
<feature type="region of interest" description="Disordered" evidence="1">
    <location>
        <begin position="1"/>
        <end position="31"/>
    </location>
</feature>
<feature type="compositionally biased region" description="Basic and acidic residues" evidence="1">
    <location>
        <begin position="16"/>
        <end position="31"/>
    </location>
</feature>
<sequence>MKVPCDPLYTAPRSHGGSETHPKPRDTKNVS</sequence>
<protein>
    <submittedName>
        <fullName evidence="4">Uncharacterized protein</fullName>
    </submittedName>
</protein>
<evidence type="ECO:0000313" key="2">
    <source>
        <dbReference type="Araport" id="AT3G29633"/>
    </source>
</evidence>
<dbReference type="GeneID" id="28719340"/>
<dbReference type="EMBL" id="CACRSJ010000106">
    <property type="protein sequence ID" value="VYS59035.1"/>
    <property type="molecule type" value="Genomic_DNA"/>
</dbReference>
<evidence type="ECO:0000313" key="5">
    <source>
        <dbReference type="Proteomes" id="UP000426265"/>
    </source>
</evidence>
<dbReference type="SMR" id="A0A654FDS4"/>
<dbReference type="KEGG" id="ath:AT3G29633"/>
<organism evidence="4 5">
    <name type="scientific">Arabidopsis thaliana</name>
    <name type="common">Mouse-ear cress</name>
    <dbReference type="NCBI Taxonomy" id="3702"/>
    <lineage>
        <taxon>Eukaryota</taxon>
        <taxon>Viridiplantae</taxon>
        <taxon>Streptophyta</taxon>
        <taxon>Embryophyta</taxon>
        <taxon>Tracheophyta</taxon>
        <taxon>Spermatophyta</taxon>
        <taxon>Magnoliopsida</taxon>
        <taxon>eudicotyledons</taxon>
        <taxon>Gunneridae</taxon>
        <taxon>Pentapetalae</taxon>
        <taxon>rosids</taxon>
        <taxon>malvids</taxon>
        <taxon>Brassicales</taxon>
        <taxon>Brassicaceae</taxon>
        <taxon>Camelineae</taxon>
        <taxon>Arabidopsis</taxon>
    </lineage>
</organism>
<dbReference type="Proteomes" id="UP000434276">
    <property type="component" value="Unassembled WGS sequence"/>
</dbReference>
<dbReference type="OrthoDB" id="1023180at2759"/>
<name>A0A654FDS4_ARATH</name>
<dbReference type="Araport" id="AT3G29633"/>
<evidence type="ECO:0000313" key="4">
    <source>
        <dbReference type="EMBL" id="VYS59035.1"/>
    </source>
</evidence>